<name>A0ABS4G441_9CLOT</name>
<keyword evidence="1" id="KW-0812">Transmembrane</keyword>
<organism evidence="2 3">
    <name type="scientific">Youngiibacter multivorans</name>
    <dbReference type="NCBI Taxonomy" id="937251"/>
    <lineage>
        <taxon>Bacteria</taxon>
        <taxon>Bacillati</taxon>
        <taxon>Bacillota</taxon>
        <taxon>Clostridia</taxon>
        <taxon>Eubacteriales</taxon>
        <taxon>Clostridiaceae</taxon>
        <taxon>Youngiibacter</taxon>
    </lineage>
</organism>
<evidence type="ECO:0000313" key="3">
    <source>
        <dbReference type="Proteomes" id="UP001519271"/>
    </source>
</evidence>
<evidence type="ECO:0000313" key="2">
    <source>
        <dbReference type="EMBL" id="MBP1919247.1"/>
    </source>
</evidence>
<feature type="transmembrane region" description="Helical" evidence="1">
    <location>
        <begin position="24"/>
        <end position="42"/>
    </location>
</feature>
<keyword evidence="1" id="KW-0472">Membrane</keyword>
<dbReference type="Proteomes" id="UP001519271">
    <property type="component" value="Unassembled WGS sequence"/>
</dbReference>
<comment type="caution">
    <text evidence="2">The sequence shown here is derived from an EMBL/GenBank/DDBJ whole genome shotgun (WGS) entry which is preliminary data.</text>
</comment>
<reference evidence="2 3" key="1">
    <citation type="submission" date="2021-03" db="EMBL/GenBank/DDBJ databases">
        <title>Genomic Encyclopedia of Type Strains, Phase IV (KMG-IV): sequencing the most valuable type-strain genomes for metagenomic binning, comparative biology and taxonomic classification.</title>
        <authorList>
            <person name="Goeker M."/>
        </authorList>
    </citation>
    <scope>NUCLEOTIDE SEQUENCE [LARGE SCALE GENOMIC DNA]</scope>
    <source>
        <strain evidence="2 3">DSM 6139</strain>
    </source>
</reference>
<dbReference type="Gene3D" id="3.40.50.1820">
    <property type="entry name" value="alpha/beta hydrolase"/>
    <property type="match status" value="1"/>
</dbReference>
<gene>
    <name evidence="2" type="ORF">J2Z34_001735</name>
</gene>
<accession>A0ABS4G441</accession>
<keyword evidence="3" id="KW-1185">Reference proteome</keyword>
<dbReference type="RefSeq" id="WP_209459452.1">
    <property type="nucleotide sequence ID" value="NZ_JAGGKC010000012.1"/>
</dbReference>
<sequence length="330" mass="36693">MRHIENSNSLHRFKKTKIINKANIIRASVLFVVALFIFGYMYENGEARKYVGAAPGKSITVNGIGYNYEATAGKGYKIIVAGAAGESMLSRKALSEAFGEDHKLFFFDRPGYGSTDGDAKSPKELAEDLHFMFRKFGWSTGYILVGEEFGSLVMQEFINMYPDEVLGAIMINPVGPALGSETMDTYIEDSREGMEEIRTLGTFGIPRILSNAGVARFNREVDIDSDADLDFYSNLWLTNAHLKAFEAELAEMSALDAIKAVDGALGVRPVYLMTTNRHLQDMKQSEILSYSSDQETVIVSDSVKEILLERSEDVISILNGLMKKLKRIDL</sequence>
<proteinExistence type="predicted"/>
<keyword evidence="1" id="KW-1133">Transmembrane helix</keyword>
<dbReference type="InterPro" id="IPR029058">
    <property type="entry name" value="AB_hydrolase_fold"/>
</dbReference>
<evidence type="ECO:0000256" key="1">
    <source>
        <dbReference type="SAM" id="Phobius"/>
    </source>
</evidence>
<dbReference type="EMBL" id="JAGGKC010000012">
    <property type="protein sequence ID" value="MBP1919247.1"/>
    <property type="molecule type" value="Genomic_DNA"/>
</dbReference>
<dbReference type="SUPFAM" id="SSF53474">
    <property type="entry name" value="alpha/beta-Hydrolases"/>
    <property type="match status" value="1"/>
</dbReference>
<protein>
    <submittedName>
        <fullName evidence="2">Pimeloyl-ACP methyl ester carboxylesterase</fullName>
    </submittedName>
</protein>